<evidence type="ECO:0008006" key="7">
    <source>
        <dbReference type="Google" id="ProtNLM"/>
    </source>
</evidence>
<organism evidence="6">
    <name type="scientific">marine sediment metagenome</name>
    <dbReference type="NCBI Taxonomy" id="412755"/>
    <lineage>
        <taxon>unclassified sequences</taxon>
        <taxon>metagenomes</taxon>
        <taxon>ecological metagenomes</taxon>
    </lineage>
</organism>
<name>A0A0F8ZMQ4_9ZZZZ</name>
<sequence>MMDFLSLTYPVSGVTVSVLVPPLVAFVVALLSSAGGLSGAFLILPVMVSGLGFVGPAASATNFLYNLVAIPGGVYRYWREGRLFGPLAWTLAIGTLPGILVGYYLRITVLSDPASFRLFAGGVLGVIGAKLIWETVSGRNVNSVMSQGAKLEDVTGGLLRISFRFDGAHHAFSTLQLGGVSFLVGVAGGAYGIGGGAFLAPFCVVVLGLPIYVVAGATLI</sequence>
<feature type="transmembrane region" description="Helical" evidence="5">
    <location>
        <begin position="116"/>
        <end position="133"/>
    </location>
</feature>
<evidence type="ECO:0000256" key="1">
    <source>
        <dbReference type="ARBA" id="ARBA00004141"/>
    </source>
</evidence>
<keyword evidence="3 5" id="KW-1133">Transmembrane helix</keyword>
<dbReference type="EMBL" id="LAZR01047056">
    <property type="protein sequence ID" value="KKK95107.1"/>
    <property type="molecule type" value="Genomic_DNA"/>
</dbReference>
<dbReference type="GO" id="GO:0016020">
    <property type="term" value="C:membrane"/>
    <property type="evidence" value="ECO:0007669"/>
    <property type="project" value="UniProtKB-SubCell"/>
</dbReference>
<feature type="non-terminal residue" evidence="6">
    <location>
        <position position="220"/>
    </location>
</feature>
<evidence type="ECO:0000256" key="4">
    <source>
        <dbReference type="ARBA" id="ARBA00023136"/>
    </source>
</evidence>
<dbReference type="PANTHER" id="PTHR43483:SF3">
    <property type="entry name" value="MEMBRANE TRANSPORTER PROTEIN HI_0806-RELATED"/>
    <property type="match status" value="1"/>
</dbReference>
<proteinExistence type="predicted"/>
<feature type="transmembrane region" description="Helical" evidence="5">
    <location>
        <begin position="37"/>
        <end position="65"/>
    </location>
</feature>
<protein>
    <recommendedName>
        <fullName evidence="7">Membrane transporter protein</fullName>
    </recommendedName>
</protein>
<evidence type="ECO:0000256" key="3">
    <source>
        <dbReference type="ARBA" id="ARBA00022989"/>
    </source>
</evidence>
<reference evidence="6" key="1">
    <citation type="journal article" date="2015" name="Nature">
        <title>Complex archaea that bridge the gap between prokaryotes and eukaryotes.</title>
        <authorList>
            <person name="Spang A."/>
            <person name="Saw J.H."/>
            <person name="Jorgensen S.L."/>
            <person name="Zaremba-Niedzwiedzka K."/>
            <person name="Martijn J."/>
            <person name="Lind A.E."/>
            <person name="van Eijk R."/>
            <person name="Schleper C."/>
            <person name="Guy L."/>
            <person name="Ettema T.J."/>
        </authorList>
    </citation>
    <scope>NUCLEOTIDE SEQUENCE</scope>
</reference>
<comment type="subcellular location">
    <subcellularLocation>
        <location evidence="1">Membrane</location>
        <topology evidence="1">Multi-pass membrane protein</topology>
    </subcellularLocation>
</comment>
<comment type="caution">
    <text evidence="6">The sequence shown here is derived from an EMBL/GenBank/DDBJ whole genome shotgun (WGS) entry which is preliminary data.</text>
</comment>
<keyword evidence="2 5" id="KW-0812">Transmembrane</keyword>
<dbReference type="InterPro" id="IPR002781">
    <property type="entry name" value="TM_pro_TauE-like"/>
</dbReference>
<feature type="transmembrane region" description="Helical" evidence="5">
    <location>
        <begin position="199"/>
        <end position="219"/>
    </location>
</feature>
<accession>A0A0F8ZMQ4</accession>
<keyword evidence="4 5" id="KW-0472">Membrane</keyword>
<dbReference type="AlphaFoldDB" id="A0A0F8ZMQ4"/>
<feature type="transmembrane region" description="Helical" evidence="5">
    <location>
        <begin position="7"/>
        <end position="31"/>
    </location>
</feature>
<evidence type="ECO:0000313" key="6">
    <source>
        <dbReference type="EMBL" id="KKK95107.1"/>
    </source>
</evidence>
<feature type="transmembrane region" description="Helical" evidence="5">
    <location>
        <begin position="170"/>
        <end position="193"/>
    </location>
</feature>
<evidence type="ECO:0000256" key="2">
    <source>
        <dbReference type="ARBA" id="ARBA00022692"/>
    </source>
</evidence>
<feature type="transmembrane region" description="Helical" evidence="5">
    <location>
        <begin position="86"/>
        <end position="104"/>
    </location>
</feature>
<dbReference type="Pfam" id="PF01925">
    <property type="entry name" value="TauE"/>
    <property type="match status" value="1"/>
</dbReference>
<evidence type="ECO:0000256" key="5">
    <source>
        <dbReference type="SAM" id="Phobius"/>
    </source>
</evidence>
<dbReference type="PANTHER" id="PTHR43483">
    <property type="entry name" value="MEMBRANE TRANSPORTER PROTEIN HI_0806-RELATED"/>
    <property type="match status" value="1"/>
</dbReference>
<gene>
    <name evidence="6" type="ORF">LCGC14_2676120</name>
</gene>